<keyword evidence="3" id="KW-1185">Reference proteome</keyword>
<feature type="domain" description="Putative Flp pilus-assembly TadG-like N-terminal" evidence="1">
    <location>
        <begin position="13"/>
        <end position="58"/>
    </location>
</feature>
<protein>
    <submittedName>
        <fullName evidence="2">Putative Flp pilus-assembly TadE/G-like</fullName>
    </submittedName>
</protein>
<dbReference type="AlphaFoldDB" id="A0A1H0AS26"/>
<accession>A0A1H0AS26</accession>
<evidence type="ECO:0000313" key="2">
    <source>
        <dbReference type="EMBL" id="SDN36181.1"/>
    </source>
</evidence>
<organism evidence="2 3">
    <name type="scientific">Nocardioides szechwanensis</name>
    <dbReference type="NCBI Taxonomy" id="1005944"/>
    <lineage>
        <taxon>Bacteria</taxon>
        <taxon>Bacillati</taxon>
        <taxon>Actinomycetota</taxon>
        <taxon>Actinomycetes</taxon>
        <taxon>Propionibacteriales</taxon>
        <taxon>Nocardioidaceae</taxon>
        <taxon>Nocardioides</taxon>
    </lineage>
</organism>
<evidence type="ECO:0000259" key="1">
    <source>
        <dbReference type="Pfam" id="PF13400"/>
    </source>
</evidence>
<dbReference type="STRING" id="1005944.SAMN05192576_2120"/>
<dbReference type="Pfam" id="PF13400">
    <property type="entry name" value="Tad"/>
    <property type="match status" value="1"/>
</dbReference>
<gene>
    <name evidence="2" type="ORF">SAMN05192576_2120</name>
</gene>
<dbReference type="RefSeq" id="WP_091024442.1">
    <property type="nucleotide sequence ID" value="NZ_BKAE01000011.1"/>
</dbReference>
<proteinExistence type="predicted"/>
<dbReference type="OrthoDB" id="3789668at2"/>
<evidence type="ECO:0000313" key="3">
    <source>
        <dbReference type="Proteomes" id="UP000199004"/>
    </source>
</evidence>
<dbReference type="EMBL" id="FNIC01000002">
    <property type="protein sequence ID" value="SDN36181.1"/>
    <property type="molecule type" value="Genomic_DNA"/>
</dbReference>
<sequence length="149" mass="15908">MNRPRTRTRDERGSSAVLIIGFAAFLAMTIAMVVDASAAYLQRQSLDTLADGAALHGADLGATGRDVYQGGVPDERLELTEAQARIAVRDYLRDVGAYRKYPGLSYDVRVDDTRITVELRAPVDLPLTVPGSPEHPVVGASGSAVVAPE</sequence>
<dbReference type="InterPro" id="IPR028087">
    <property type="entry name" value="Tad_N"/>
</dbReference>
<dbReference type="Proteomes" id="UP000199004">
    <property type="component" value="Unassembled WGS sequence"/>
</dbReference>
<reference evidence="2 3" key="1">
    <citation type="submission" date="2016-10" db="EMBL/GenBank/DDBJ databases">
        <authorList>
            <person name="de Groot N.N."/>
        </authorList>
    </citation>
    <scope>NUCLEOTIDE SEQUENCE [LARGE SCALE GENOMIC DNA]</scope>
    <source>
        <strain evidence="2 3">CGMCC 1.11147</strain>
    </source>
</reference>
<name>A0A1H0AS26_9ACTN</name>